<dbReference type="RefSeq" id="WP_218235071.1">
    <property type="nucleotide sequence ID" value="NZ_BAABBB010000003.1"/>
</dbReference>
<keyword evidence="3" id="KW-1185">Reference proteome</keyword>
<keyword evidence="1" id="KW-0472">Membrane</keyword>
<evidence type="ECO:0000313" key="2">
    <source>
        <dbReference type="EMBL" id="GAA3518221.1"/>
    </source>
</evidence>
<feature type="transmembrane region" description="Helical" evidence="1">
    <location>
        <begin position="115"/>
        <end position="136"/>
    </location>
</feature>
<keyword evidence="1" id="KW-1133">Transmembrane helix</keyword>
<organism evidence="2 3">
    <name type="scientific">Nocardioides daeguensis</name>
    <dbReference type="NCBI Taxonomy" id="908359"/>
    <lineage>
        <taxon>Bacteria</taxon>
        <taxon>Bacillati</taxon>
        <taxon>Actinomycetota</taxon>
        <taxon>Actinomycetes</taxon>
        <taxon>Propionibacteriales</taxon>
        <taxon>Nocardioidaceae</taxon>
        <taxon>Nocardioides</taxon>
    </lineage>
</organism>
<dbReference type="Proteomes" id="UP001500301">
    <property type="component" value="Unassembled WGS sequence"/>
</dbReference>
<proteinExistence type="predicted"/>
<dbReference type="InterPro" id="IPR046289">
    <property type="entry name" value="DUF6326"/>
</dbReference>
<protein>
    <recommendedName>
        <fullName evidence="4">MFS transporter</fullName>
    </recommendedName>
</protein>
<evidence type="ECO:0000313" key="3">
    <source>
        <dbReference type="Proteomes" id="UP001500301"/>
    </source>
</evidence>
<gene>
    <name evidence="2" type="ORF">GCM10022263_02420</name>
</gene>
<keyword evidence="1" id="KW-0812">Transmembrane</keyword>
<sequence>MSASHPAATLHDPPIPVRAKLAVAWTSFMFLYAYVDILNFYTPGIIEDILDGKVFEFDLSQTFSTTALALVSVPNLMIVLSMTLPARASRITNLVVAALYVPVTAFNLLGESWVLFYGLGVVLELLLLGLIVRWAWTWPRDRSART</sequence>
<feature type="transmembrane region" description="Helical" evidence="1">
    <location>
        <begin position="21"/>
        <end position="42"/>
    </location>
</feature>
<accession>A0ABP6US26</accession>
<evidence type="ECO:0008006" key="4">
    <source>
        <dbReference type="Google" id="ProtNLM"/>
    </source>
</evidence>
<feature type="transmembrane region" description="Helical" evidence="1">
    <location>
        <begin position="62"/>
        <end position="84"/>
    </location>
</feature>
<evidence type="ECO:0000256" key="1">
    <source>
        <dbReference type="SAM" id="Phobius"/>
    </source>
</evidence>
<dbReference type="Pfam" id="PF19851">
    <property type="entry name" value="DUF6326"/>
    <property type="match status" value="1"/>
</dbReference>
<reference evidence="3" key="1">
    <citation type="journal article" date="2019" name="Int. J. Syst. Evol. Microbiol.">
        <title>The Global Catalogue of Microorganisms (GCM) 10K type strain sequencing project: providing services to taxonomists for standard genome sequencing and annotation.</title>
        <authorList>
            <consortium name="The Broad Institute Genomics Platform"/>
            <consortium name="The Broad Institute Genome Sequencing Center for Infectious Disease"/>
            <person name="Wu L."/>
            <person name="Ma J."/>
        </authorList>
    </citation>
    <scope>NUCLEOTIDE SEQUENCE [LARGE SCALE GENOMIC DNA]</scope>
    <source>
        <strain evidence="3">JCM 17460</strain>
    </source>
</reference>
<dbReference type="EMBL" id="BAABBB010000003">
    <property type="protein sequence ID" value="GAA3518221.1"/>
    <property type="molecule type" value="Genomic_DNA"/>
</dbReference>
<comment type="caution">
    <text evidence="2">The sequence shown here is derived from an EMBL/GenBank/DDBJ whole genome shotgun (WGS) entry which is preliminary data.</text>
</comment>
<name>A0ABP6US26_9ACTN</name>
<feature type="transmembrane region" description="Helical" evidence="1">
    <location>
        <begin position="91"/>
        <end position="109"/>
    </location>
</feature>